<evidence type="ECO:0000313" key="7">
    <source>
        <dbReference type="Proteomes" id="UP000053815"/>
    </source>
</evidence>
<keyword evidence="3" id="KW-0560">Oxidoreductase</keyword>
<dbReference type="Gene3D" id="3.40.50.720">
    <property type="entry name" value="NAD(P)-binding Rossmann-like Domain"/>
    <property type="match status" value="1"/>
</dbReference>
<feature type="region of interest" description="Disordered" evidence="5">
    <location>
        <begin position="1"/>
        <end position="23"/>
    </location>
</feature>
<dbReference type="Pfam" id="PF00106">
    <property type="entry name" value="adh_short"/>
    <property type="match status" value="1"/>
</dbReference>
<dbReference type="EMBL" id="DF836299">
    <property type="protein sequence ID" value="GAN01634.1"/>
    <property type="molecule type" value="Genomic_DNA"/>
</dbReference>
<dbReference type="InterPro" id="IPR020904">
    <property type="entry name" value="Sc_DH/Rdtase_CS"/>
</dbReference>
<proteinExistence type="inferred from homology"/>
<feature type="compositionally biased region" description="Low complexity" evidence="5">
    <location>
        <begin position="1"/>
        <end position="13"/>
    </location>
</feature>
<keyword evidence="2" id="KW-0521">NADP</keyword>
<evidence type="ECO:0000256" key="4">
    <source>
        <dbReference type="RuleBase" id="RU000363"/>
    </source>
</evidence>
<dbReference type="Proteomes" id="UP000053815">
    <property type="component" value="Unassembled WGS sequence"/>
</dbReference>
<dbReference type="STRING" id="91626.A0A0C9M5A6"/>
<evidence type="ECO:0000256" key="3">
    <source>
        <dbReference type="ARBA" id="ARBA00023002"/>
    </source>
</evidence>
<dbReference type="SUPFAM" id="SSF51735">
    <property type="entry name" value="NAD(P)-binding Rossmann-fold domains"/>
    <property type="match status" value="1"/>
</dbReference>
<gene>
    <name evidence="6" type="ORF">MAM1_0010d01068</name>
</gene>
<protein>
    <submittedName>
        <fullName evidence="6">Short-chain dehydrogenase</fullName>
    </submittedName>
</protein>
<evidence type="ECO:0000256" key="2">
    <source>
        <dbReference type="ARBA" id="ARBA00022857"/>
    </source>
</evidence>
<sequence>MQLSNTTNTTFHTHNVKPEDELDERWDGNLGYYHLSNPTEQPKELALESLFQQDCNLNQPSSTTKEVSPPLSVKSDGSINTACFREELDDNYFQSSNANSPVILIDTVPTPLTTPPLSIAANEQQEVDYLTTYKDDEDEDLSIVALNDLTPNECIAVLSQQEEQDAEFNRNNAPTPPASLEEYHQVLVHHYADVVLQKTDSHTLSPAVMQSIEATLPPMYQSYISSVRESFSVPYPCLLEGKTIFITGASSGIGEASARQFAQEGSNLVLTARRLEKLEQLKSDILKTYPKIHVHAVQLDVRDKKQIDSVIAELPAEVKDIDVLLNNAGMVIGTDPLVDVEESVVDQMLATNVKGLVFLTQAVVPRMKERGTGHVINIGSVAGKQAYAGGSIYCATKFAVDAITKALAIELVDTPIRVSQICPGLVNTEFSTIRFRGDKEKADNVYKGLQPLVADDIAELIVFTAGRPAHVNIADMLVFPVNQADSKTVYRRPE</sequence>
<dbReference type="PRINTS" id="PR00080">
    <property type="entry name" value="SDRFAMILY"/>
</dbReference>
<dbReference type="InterPro" id="IPR036291">
    <property type="entry name" value="NAD(P)-bd_dom_sf"/>
</dbReference>
<dbReference type="InterPro" id="IPR002347">
    <property type="entry name" value="SDR_fam"/>
</dbReference>
<dbReference type="PRINTS" id="PR00081">
    <property type="entry name" value="GDHRDH"/>
</dbReference>
<comment type="similarity">
    <text evidence="1 4">Belongs to the short-chain dehydrogenases/reductases (SDR) family.</text>
</comment>
<dbReference type="OrthoDB" id="6251714at2759"/>
<name>A0A0C9M5A6_9FUNG</name>
<keyword evidence="7" id="KW-1185">Reference proteome</keyword>
<dbReference type="FunFam" id="3.40.50.720:FF:000047">
    <property type="entry name" value="NADP-dependent L-serine/L-allo-threonine dehydrogenase"/>
    <property type="match status" value="1"/>
</dbReference>
<accession>A0A0C9M5A6</accession>
<evidence type="ECO:0000256" key="1">
    <source>
        <dbReference type="ARBA" id="ARBA00006484"/>
    </source>
</evidence>
<evidence type="ECO:0000313" key="6">
    <source>
        <dbReference type="EMBL" id="GAN01634.1"/>
    </source>
</evidence>
<dbReference type="PROSITE" id="PS00061">
    <property type="entry name" value="ADH_SHORT"/>
    <property type="match status" value="1"/>
</dbReference>
<dbReference type="GO" id="GO:0016616">
    <property type="term" value="F:oxidoreductase activity, acting on the CH-OH group of donors, NAD or NADP as acceptor"/>
    <property type="evidence" value="ECO:0007669"/>
    <property type="project" value="UniProtKB-ARBA"/>
</dbReference>
<dbReference type="AlphaFoldDB" id="A0A0C9M5A6"/>
<reference evidence="6" key="1">
    <citation type="submission" date="2014-09" db="EMBL/GenBank/DDBJ databases">
        <title>Draft genome sequence of an oleaginous Mucoromycotina fungus Mucor ambiguus NBRC6742.</title>
        <authorList>
            <person name="Takeda I."/>
            <person name="Yamane N."/>
            <person name="Morita T."/>
            <person name="Tamano K."/>
            <person name="Machida M."/>
            <person name="Baker S."/>
            <person name="Koike H."/>
        </authorList>
    </citation>
    <scope>NUCLEOTIDE SEQUENCE</scope>
    <source>
        <strain evidence="6">NBRC 6742</strain>
    </source>
</reference>
<dbReference type="PANTHER" id="PTHR42901:SF1">
    <property type="entry name" value="ALCOHOL DEHYDROGENASE"/>
    <property type="match status" value="1"/>
</dbReference>
<dbReference type="PANTHER" id="PTHR42901">
    <property type="entry name" value="ALCOHOL DEHYDROGENASE"/>
    <property type="match status" value="1"/>
</dbReference>
<evidence type="ECO:0000256" key="5">
    <source>
        <dbReference type="SAM" id="MobiDB-lite"/>
    </source>
</evidence>
<organism evidence="6">
    <name type="scientific">Mucor ambiguus</name>
    <dbReference type="NCBI Taxonomy" id="91626"/>
    <lineage>
        <taxon>Eukaryota</taxon>
        <taxon>Fungi</taxon>
        <taxon>Fungi incertae sedis</taxon>
        <taxon>Mucoromycota</taxon>
        <taxon>Mucoromycotina</taxon>
        <taxon>Mucoromycetes</taxon>
        <taxon>Mucorales</taxon>
        <taxon>Mucorineae</taxon>
        <taxon>Mucoraceae</taxon>
        <taxon>Mucor</taxon>
    </lineage>
</organism>
<dbReference type="CDD" id="cd05346">
    <property type="entry name" value="SDR_c5"/>
    <property type="match status" value="1"/>
</dbReference>